<accession>A0A859FJU2</accession>
<sequence>MKYMYRISIFILSFAILSACTTSLPSFSGVPISLSTSEIVLYETTNFQSGNLELVETFSASEDITVFRNAARSADRVDGVVDMAEPDYEVHFINEDGEVTDELFLWIGEETGSMMDKDDTHTVYTLTESDASAIQSLLE</sequence>
<dbReference type="PROSITE" id="PS51257">
    <property type="entry name" value="PROKAR_LIPOPROTEIN"/>
    <property type="match status" value="1"/>
</dbReference>
<dbReference type="EMBL" id="CP041372">
    <property type="protein sequence ID" value="QKS73075.1"/>
    <property type="molecule type" value="Genomic_DNA"/>
</dbReference>
<feature type="domain" description="YhfM-like" evidence="2">
    <location>
        <begin position="57"/>
        <end position="138"/>
    </location>
</feature>
<dbReference type="RefSeq" id="WP_176011038.1">
    <property type="nucleotide sequence ID" value="NZ_CP041372.2"/>
</dbReference>
<dbReference type="AlphaFoldDB" id="A0A859FJU2"/>
<dbReference type="Pfam" id="PF26353">
    <property type="entry name" value="YhfM"/>
    <property type="match status" value="1"/>
</dbReference>
<gene>
    <name evidence="3" type="ORF">FLK61_41540</name>
</gene>
<dbReference type="KEGG" id="psua:FLK61_41540"/>
<keyword evidence="4" id="KW-1185">Reference proteome</keyword>
<feature type="signal peptide" evidence="1">
    <location>
        <begin position="1"/>
        <end position="28"/>
    </location>
</feature>
<reference evidence="4" key="1">
    <citation type="submission" date="2019-07" db="EMBL/GenBank/DDBJ databases">
        <title>Bacillus alkalisoli sp. nov. isolated from saline soil.</title>
        <authorList>
            <person name="Sun J.-Q."/>
            <person name="Xu L."/>
        </authorList>
    </citation>
    <scope>NUCLEOTIDE SEQUENCE [LARGE SCALE GENOMIC DNA]</scope>
    <source>
        <strain evidence="4">M4U3P1</strain>
    </source>
</reference>
<dbReference type="InterPro" id="IPR058780">
    <property type="entry name" value="YhfM-like_dom"/>
</dbReference>
<evidence type="ECO:0000313" key="3">
    <source>
        <dbReference type="EMBL" id="QKS73075.1"/>
    </source>
</evidence>
<keyword evidence="1" id="KW-0732">Signal</keyword>
<evidence type="ECO:0000259" key="2">
    <source>
        <dbReference type="Pfam" id="PF26353"/>
    </source>
</evidence>
<dbReference type="Proteomes" id="UP000318138">
    <property type="component" value="Chromosome"/>
</dbReference>
<evidence type="ECO:0000256" key="1">
    <source>
        <dbReference type="SAM" id="SignalP"/>
    </source>
</evidence>
<name>A0A859FJU2_9BACI</name>
<feature type="chain" id="PRO_5039717840" description="YhfM-like domain-containing protein" evidence="1">
    <location>
        <begin position="29"/>
        <end position="139"/>
    </location>
</feature>
<evidence type="ECO:0000313" key="4">
    <source>
        <dbReference type="Proteomes" id="UP000318138"/>
    </source>
</evidence>
<proteinExistence type="predicted"/>
<protein>
    <recommendedName>
        <fullName evidence="2">YhfM-like domain-containing protein</fullName>
    </recommendedName>
</protein>
<organism evidence="3 4">
    <name type="scientific">Paenalkalicoccus suaedae</name>
    <dbReference type="NCBI Taxonomy" id="2592382"/>
    <lineage>
        <taxon>Bacteria</taxon>
        <taxon>Bacillati</taxon>
        <taxon>Bacillota</taxon>
        <taxon>Bacilli</taxon>
        <taxon>Bacillales</taxon>
        <taxon>Bacillaceae</taxon>
        <taxon>Paenalkalicoccus</taxon>
    </lineage>
</organism>